<accession>A0A396I2J9</accession>
<evidence type="ECO:0000313" key="2">
    <source>
        <dbReference type="Proteomes" id="UP000265566"/>
    </source>
</evidence>
<dbReference type="Gramene" id="rna21035">
    <property type="protein sequence ID" value="RHN59051.1"/>
    <property type="gene ID" value="gene21035"/>
</dbReference>
<dbReference type="AlphaFoldDB" id="A0A396I2J9"/>
<organism evidence="1 2">
    <name type="scientific">Medicago truncatula</name>
    <name type="common">Barrel medic</name>
    <name type="synonym">Medicago tribuloides</name>
    <dbReference type="NCBI Taxonomy" id="3880"/>
    <lineage>
        <taxon>Eukaryota</taxon>
        <taxon>Viridiplantae</taxon>
        <taxon>Streptophyta</taxon>
        <taxon>Embryophyta</taxon>
        <taxon>Tracheophyta</taxon>
        <taxon>Spermatophyta</taxon>
        <taxon>Magnoliopsida</taxon>
        <taxon>eudicotyledons</taxon>
        <taxon>Gunneridae</taxon>
        <taxon>Pentapetalae</taxon>
        <taxon>rosids</taxon>
        <taxon>fabids</taxon>
        <taxon>Fabales</taxon>
        <taxon>Fabaceae</taxon>
        <taxon>Papilionoideae</taxon>
        <taxon>50 kb inversion clade</taxon>
        <taxon>NPAAA clade</taxon>
        <taxon>Hologalegina</taxon>
        <taxon>IRL clade</taxon>
        <taxon>Trifolieae</taxon>
        <taxon>Medicago</taxon>
    </lineage>
</organism>
<comment type="caution">
    <text evidence="1">The sequence shown here is derived from an EMBL/GenBank/DDBJ whole genome shotgun (WGS) entry which is preliminary data.</text>
</comment>
<protein>
    <submittedName>
        <fullName evidence="1">Uncharacterized protein</fullName>
    </submittedName>
</protein>
<reference evidence="2" key="1">
    <citation type="journal article" date="2018" name="Nat. Plants">
        <title>Whole-genome landscape of Medicago truncatula symbiotic genes.</title>
        <authorList>
            <person name="Pecrix Y."/>
            <person name="Staton S.E."/>
            <person name="Sallet E."/>
            <person name="Lelandais-Briere C."/>
            <person name="Moreau S."/>
            <person name="Carrere S."/>
            <person name="Blein T."/>
            <person name="Jardinaud M.F."/>
            <person name="Latrasse D."/>
            <person name="Zouine M."/>
            <person name="Zahm M."/>
            <person name="Kreplak J."/>
            <person name="Mayjonade B."/>
            <person name="Satge C."/>
            <person name="Perez M."/>
            <person name="Cauet S."/>
            <person name="Marande W."/>
            <person name="Chantry-Darmon C."/>
            <person name="Lopez-Roques C."/>
            <person name="Bouchez O."/>
            <person name="Berard A."/>
            <person name="Debelle F."/>
            <person name="Munos S."/>
            <person name="Bendahmane A."/>
            <person name="Berges H."/>
            <person name="Niebel A."/>
            <person name="Buitink J."/>
            <person name="Frugier F."/>
            <person name="Benhamed M."/>
            <person name="Crespi M."/>
            <person name="Gouzy J."/>
            <person name="Gamas P."/>
        </authorList>
    </citation>
    <scope>NUCLEOTIDE SEQUENCE [LARGE SCALE GENOMIC DNA]</scope>
    <source>
        <strain evidence="2">cv. Jemalong A17</strain>
    </source>
</reference>
<name>A0A396I2J9_MEDTR</name>
<proteinExistence type="predicted"/>
<gene>
    <name evidence="1" type="ORF">MtrunA17_Chr4g0009091</name>
</gene>
<dbReference type="Proteomes" id="UP000265566">
    <property type="component" value="Chromosome 4"/>
</dbReference>
<evidence type="ECO:0000313" key="1">
    <source>
        <dbReference type="EMBL" id="RHN59051.1"/>
    </source>
</evidence>
<dbReference type="EMBL" id="PSQE01000004">
    <property type="protein sequence ID" value="RHN59051.1"/>
    <property type="molecule type" value="Genomic_DNA"/>
</dbReference>
<sequence>MIFNFNFNHKKDNAGDFVGTGLDSNGTGLDPPPDFNLEEEEAWSSWRGFPPSARYSHSSFCCAGATR</sequence>